<dbReference type="Proteomes" id="UP000296352">
    <property type="component" value="Chromosome"/>
</dbReference>
<feature type="chain" id="PRO_5020422846" description="DUF4439 domain-containing protein" evidence="1">
    <location>
        <begin position="30"/>
        <end position="287"/>
    </location>
</feature>
<dbReference type="InterPro" id="IPR009078">
    <property type="entry name" value="Ferritin-like_SF"/>
</dbReference>
<organism evidence="2 3">
    <name type="scientific">Corynebacterium endometrii</name>
    <dbReference type="NCBI Taxonomy" id="2488819"/>
    <lineage>
        <taxon>Bacteria</taxon>
        <taxon>Bacillati</taxon>
        <taxon>Actinomycetota</taxon>
        <taxon>Actinomycetes</taxon>
        <taxon>Mycobacteriales</taxon>
        <taxon>Corynebacteriaceae</taxon>
        <taxon>Corynebacterium</taxon>
    </lineage>
</organism>
<dbReference type="InterPro" id="IPR012347">
    <property type="entry name" value="Ferritin-like"/>
</dbReference>
<proteinExistence type="predicted"/>
<dbReference type="EMBL" id="CP039247">
    <property type="protein sequence ID" value="QCB28677.1"/>
    <property type="molecule type" value="Genomic_DNA"/>
</dbReference>
<gene>
    <name evidence="2" type="ORF">CENDO_07015</name>
</gene>
<feature type="signal peptide" evidence="1">
    <location>
        <begin position="1"/>
        <end position="29"/>
    </location>
</feature>
<name>A0A4P7QIM5_9CORY</name>
<evidence type="ECO:0000313" key="2">
    <source>
        <dbReference type="EMBL" id="QCB28677.1"/>
    </source>
</evidence>
<protein>
    <recommendedName>
        <fullName evidence="4">DUF4439 domain-containing protein</fullName>
    </recommendedName>
</protein>
<evidence type="ECO:0008006" key="4">
    <source>
        <dbReference type="Google" id="ProtNLM"/>
    </source>
</evidence>
<keyword evidence="1" id="KW-0732">Signal</keyword>
<accession>A0A4P7QIM5</accession>
<dbReference type="RefSeq" id="WP_136141384.1">
    <property type="nucleotide sequence ID" value="NZ_CP039247.1"/>
</dbReference>
<dbReference type="OrthoDB" id="4422420at2"/>
<reference evidence="2 3" key="1">
    <citation type="submission" date="2019-04" db="EMBL/GenBank/DDBJ databases">
        <title>Corynebacterium endometrii sp. nov., isolated from the uterus of a cow with endometritis.</title>
        <authorList>
            <person name="Ballas P."/>
            <person name="Ruckert C."/>
            <person name="Wagener K."/>
            <person name="Drillich M."/>
            <person name="Kaempfer P."/>
            <person name="Busse H.-J."/>
            <person name="Ehling-Schulz M."/>
        </authorList>
    </citation>
    <scope>NUCLEOTIDE SEQUENCE [LARGE SCALE GENOMIC DNA]</scope>
    <source>
        <strain evidence="2 3">LMM-1653</strain>
    </source>
</reference>
<dbReference type="AlphaFoldDB" id="A0A4P7QIM5"/>
<dbReference type="PROSITE" id="PS51257">
    <property type="entry name" value="PROKAR_LIPOPROTEIN"/>
    <property type="match status" value="1"/>
</dbReference>
<evidence type="ECO:0000256" key="1">
    <source>
        <dbReference type="SAM" id="SignalP"/>
    </source>
</evidence>
<dbReference type="Gene3D" id="1.20.1260.10">
    <property type="match status" value="1"/>
</dbReference>
<sequence precursor="true">MNRSKNIFTLSACVALIPALTGCGVADFAAEALGPKPDQALVNLAYYAEDNAAGKWPKEVTSLLAKHSGELFAEIERVCGVREDGTPLPSCASDKMEPEPTTGLPLDVLIDNAQDAPEESRPLLATQAADLAHAQPSELAGVNAPVLEGDSPLIEQASKLLEWEYAHVYGLDFARAFVPTEQIPALDEAIASAEGRIGQLQAALANAESAPAELPAYTSQGRDMPIDSASAAAFVNESLSAEATFWREQLALAMGSSNTSSRIDTVSQFNPEWVKWVAKVAGMTTVH</sequence>
<dbReference type="KEGG" id="cee:CENDO_07015"/>
<keyword evidence="3" id="KW-1185">Reference proteome</keyword>
<dbReference type="SUPFAM" id="SSF47240">
    <property type="entry name" value="Ferritin-like"/>
    <property type="match status" value="1"/>
</dbReference>
<evidence type="ECO:0000313" key="3">
    <source>
        <dbReference type="Proteomes" id="UP000296352"/>
    </source>
</evidence>